<sequence length="311" mass="34604">MSEKDFGSFDWSKEGWSAPKFSIKAVSLQAVWYRLVLPDGNILDPDLIQVPTDSLVVHVKKAVKVENPNALKAVDSLALKPYKNQASFDAKVALEVDDSVAGLGASDIDLIVIVVPIQTNPSPSRESSSLLLFANPNSNEPTTKKQRTVVPKWKDELPFVYSLEKGTLFFVNRKDAVEQLQKIHRSKFERAQIAEGKEWIIPIADNVLGLGKSAFGRHYIRRSRETLPEAANRNPFQQALCDCHTVAITFRKGALLEDTFDAVILKYLTTALKPMFTTEPAILTEHPKTSYAFLVDLTESVGPSSLYSMKL</sequence>
<protein>
    <submittedName>
        <fullName evidence="1">Uncharacterized protein</fullName>
    </submittedName>
</protein>
<proteinExistence type="predicted"/>
<name>A0AAD5SRQ5_9FUNG</name>
<gene>
    <name evidence="1" type="ORF">HK100_007433</name>
</gene>
<dbReference type="AlphaFoldDB" id="A0AAD5SRQ5"/>
<accession>A0AAD5SRQ5</accession>
<organism evidence="1 2">
    <name type="scientific">Physocladia obscura</name>
    <dbReference type="NCBI Taxonomy" id="109957"/>
    <lineage>
        <taxon>Eukaryota</taxon>
        <taxon>Fungi</taxon>
        <taxon>Fungi incertae sedis</taxon>
        <taxon>Chytridiomycota</taxon>
        <taxon>Chytridiomycota incertae sedis</taxon>
        <taxon>Chytridiomycetes</taxon>
        <taxon>Chytridiales</taxon>
        <taxon>Chytriomycetaceae</taxon>
        <taxon>Physocladia</taxon>
    </lineage>
</organism>
<keyword evidence="2" id="KW-1185">Reference proteome</keyword>
<evidence type="ECO:0000313" key="1">
    <source>
        <dbReference type="EMBL" id="KAJ3090501.1"/>
    </source>
</evidence>
<dbReference type="Proteomes" id="UP001211907">
    <property type="component" value="Unassembled WGS sequence"/>
</dbReference>
<feature type="non-terminal residue" evidence="1">
    <location>
        <position position="311"/>
    </location>
</feature>
<evidence type="ECO:0000313" key="2">
    <source>
        <dbReference type="Proteomes" id="UP001211907"/>
    </source>
</evidence>
<comment type="caution">
    <text evidence="1">The sequence shown here is derived from an EMBL/GenBank/DDBJ whole genome shotgun (WGS) entry which is preliminary data.</text>
</comment>
<dbReference type="EMBL" id="JADGJH010003500">
    <property type="protein sequence ID" value="KAJ3090501.1"/>
    <property type="molecule type" value="Genomic_DNA"/>
</dbReference>
<reference evidence="1" key="1">
    <citation type="submission" date="2020-05" db="EMBL/GenBank/DDBJ databases">
        <title>Phylogenomic resolution of chytrid fungi.</title>
        <authorList>
            <person name="Stajich J.E."/>
            <person name="Amses K."/>
            <person name="Simmons R."/>
            <person name="Seto K."/>
            <person name="Myers J."/>
            <person name="Bonds A."/>
            <person name="Quandt C.A."/>
            <person name="Barry K."/>
            <person name="Liu P."/>
            <person name="Grigoriev I."/>
            <person name="Longcore J.E."/>
            <person name="James T.Y."/>
        </authorList>
    </citation>
    <scope>NUCLEOTIDE SEQUENCE</scope>
    <source>
        <strain evidence="1">JEL0513</strain>
    </source>
</reference>